<keyword evidence="1" id="KW-0472">Membrane</keyword>
<keyword evidence="1" id="KW-0812">Transmembrane</keyword>
<sequence>MAARRRRSGYKGSYPTNYGQEAARRHIAEAAELSERLGGMDNEVKDFFFGLDSSRLKDVFVAYGRQFGFDKQDYAEQTFTKWKGGERKMSGLVAGRLFDLLPPIMPMDLKLRIVEGLFDKAGKKRTDHVLAPLTMPAAQVVAFVDQTLFSDLSEEGIDAGLKRQFKWLAGDDAAVSEKLLNHSLQVTFDAKKAAFSAIMDQFDRERENHADTITEVVSTIRLRQHEVRIKRTDTIEAPKVVDPMTFERGGREPPKADSDYGWLVWLGIGGAVLYFLFTQ</sequence>
<proteinExistence type="predicted"/>
<name>A0A7W6H2U1_9RHOB</name>
<comment type="caution">
    <text evidence="2">The sequence shown here is derived from an EMBL/GenBank/DDBJ whole genome shotgun (WGS) entry which is preliminary data.</text>
</comment>
<protein>
    <submittedName>
        <fullName evidence="2">Uncharacterized protein</fullName>
    </submittedName>
</protein>
<dbReference type="EMBL" id="JACIEI010000012">
    <property type="protein sequence ID" value="MBB3995194.1"/>
    <property type="molecule type" value="Genomic_DNA"/>
</dbReference>
<keyword evidence="1" id="KW-1133">Transmembrane helix</keyword>
<evidence type="ECO:0000313" key="3">
    <source>
        <dbReference type="Proteomes" id="UP000530268"/>
    </source>
</evidence>
<reference evidence="2 3" key="1">
    <citation type="submission" date="2020-08" db="EMBL/GenBank/DDBJ databases">
        <title>Genomic Encyclopedia of Type Strains, Phase IV (KMG-IV): sequencing the most valuable type-strain genomes for metagenomic binning, comparative biology and taxonomic classification.</title>
        <authorList>
            <person name="Goeker M."/>
        </authorList>
    </citation>
    <scope>NUCLEOTIDE SEQUENCE [LARGE SCALE GENOMIC DNA]</scope>
    <source>
        <strain evidence="2 3">DSM 102234</strain>
    </source>
</reference>
<dbReference type="AlphaFoldDB" id="A0A7W6H2U1"/>
<feature type="transmembrane region" description="Helical" evidence="1">
    <location>
        <begin position="260"/>
        <end position="277"/>
    </location>
</feature>
<evidence type="ECO:0000256" key="1">
    <source>
        <dbReference type="SAM" id="Phobius"/>
    </source>
</evidence>
<dbReference type="Proteomes" id="UP000530268">
    <property type="component" value="Unassembled WGS sequence"/>
</dbReference>
<gene>
    <name evidence="2" type="ORF">GGR95_002846</name>
</gene>
<keyword evidence="3" id="KW-1185">Reference proteome</keyword>
<dbReference type="RefSeq" id="WP_184566895.1">
    <property type="nucleotide sequence ID" value="NZ_JACIEI010000012.1"/>
</dbReference>
<organism evidence="2 3">
    <name type="scientific">Sulfitobacter undariae</name>
    <dbReference type="NCBI Taxonomy" id="1563671"/>
    <lineage>
        <taxon>Bacteria</taxon>
        <taxon>Pseudomonadati</taxon>
        <taxon>Pseudomonadota</taxon>
        <taxon>Alphaproteobacteria</taxon>
        <taxon>Rhodobacterales</taxon>
        <taxon>Roseobacteraceae</taxon>
        <taxon>Sulfitobacter</taxon>
    </lineage>
</organism>
<accession>A0A7W6H2U1</accession>
<evidence type="ECO:0000313" key="2">
    <source>
        <dbReference type="EMBL" id="MBB3995194.1"/>
    </source>
</evidence>